<gene>
    <name evidence="1" type="ORF">GBAR_LOCUS23824</name>
</gene>
<organism evidence="1 2">
    <name type="scientific">Geodia barretti</name>
    <name type="common">Barrett's horny sponge</name>
    <dbReference type="NCBI Taxonomy" id="519541"/>
    <lineage>
        <taxon>Eukaryota</taxon>
        <taxon>Metazoa</taxon>
        <taxon>Porifera</taxon>
        <taxon>Demospongiae</taxon>
        <taxon>Heteroscleromorpha</taxon>
        <taxon>Tetractinellida</taxon>
        <taxon>Astrophorina</taxon>
        <taxon>Geodiidae</taxon>
        <taxon>Geodia</taxon>
    </lineage>
</organism>
<dbReference type="Proteomes" id="UP001174909">
    <property type="component" value="Unassembled WGS sequence"/>
</dbReference>
<name>A0AA35T7M5_GEOBA</name>
<protein>
    <submittedName>
        <fullName evidence="1">Uncharacterized protein</fullName>
    </submittedName>
</protein>
<sequence length="29" mass="3170">MVGPDGMVESFVSTGPLLYSLMICRRPRG</sequence>
<comment type="caution">
    <text evidence="1">The sequence shown here is derived from an EMBL/GenBank/DDBJ whole genome shotgun (WGS) entry which is preliminary data.</text>
</comment>
<evidence type="ECO:0000313" key="2">
    <source>
        <dbReference type="Proteomes" id="UP001174909"/>
    </source>
</evidence>
<keyword evidence="2" id="KW-1185">Reference proteome</keyword>
<proteinExistence type="predicted"/>
<dbReference type="AlphaFoldDB" id="A0AA35T7M5"/>
<evidence type="ECO:0000313" key="1">
    <source>
        <dbReference type="EMBL" id="CAI8042943.1"/>
    </source>
</evidence>
<accession>A0AA35T7M5</accession>
<reference evidence="1" key="1">
    <citation type="submission" date="2023-03" db="EMBL/GenBank/DDBJ databases">
        <authorList>
            <person name="Steffen K."/>
            <person name="Cardenas P."/>
        </authorList>
    </citation>
    <scope>NUCLEOTIDE SEQUENCE</scope>
</reference>
<dbReference type="EMBL" id="CASHTH010003293">
    <property type="protein sequence ID" value="CAI8042943.1"/>
    <property type="molecule type" value="Genomic_DNA"/>
</dbReference>